<dbReference type="SUPFAM" id="SSF47413">
    <property type="entry name" value="lambda repressor-like DNA-binding domains"/>
    <property type="match status" value="1"/>
</dbReference>
<dbReference type="Proteomes" id="UP000298860">
    <property type="component" value="Unassembled WGS sequence"/>
</dbReference>
<dbReference type="Pfam" id="PF19054">
    <property type="entry name" value="DUF5753"/>
    <property type="match status" value="1"/>
</dbReference>
<proteinExistence type="predicted"/>
<organism evidence="2 3">
    <name type="scientific">Gandjariella thermophila</name>
    <dbReference type="NCBI Taxonomy" id="1931992"/>
    <lineage>
        <taxon>Bacteria</taxon>
        <taxon>Bacillati</taxon>
        <taxon>Actinomycetota</taxon>
        <taxon>Actinomycetes</taxon>
        <taxon>Pseudonocardiales</taxon>
        <taxon>Pseudonocardiaceae</taxon>
        <taxon>Gandjariella</taxon>
    </lineage>
</organism>
<dbReference type="SMART" id="SM00530">
    <property type="entry name" value="HTH_XRE"/>
    <property type="match status" value="1"/>
</dbReference>
<accession>A0A4D4J3R5</accession>
<name>A0A4D4J3R5_9PSEU</name>
<dbReference type="PROSITE" id="PS50943">
    <property type="entry name" value="HTH_CROC1"/>
    <property type="match status" value="1"/>
</dbReference>
<evidence type="ECO:0000313" key="2">
    <source>
        <dbReference type="EMBL" id="GDY28613.1"/>
    </source>
</evidence>
<dbReference type="InterPro" id="IPR001387">
    <property type="entry name" value="Cro/C1-type_HTH"/>
</dbReference>
<reference evidence="3" key="1">
    <citation type="submission" date="2019-04" db="EMBL/GenBank/DDBJ databases">
        <title>Draft genome sequence of Pseudonocardiaceae bacterium SL3-2-4.</title>
        <authorList>
            <person name="Ningsih F."/>
            <person name="Yokota A."/>
            <person name="Sakai Y."/>
            <person name="Nanatani K."/>
            <person name="Yabe S."/>
            <person name="Oetari A."/>
            <person name="Sjamsuridzal W."/>
        </authorList>
    </citation>
    <scope>NUCLEOTIDE SEQUENCE [LARGE SCALE GENOMIC DNA]</scope>
    <source>
        <strain evidence="3">SL3-2-4</strain>
    </source>
</reference>
<dbReference type="AlphaFoldDB" id="A0A4D4J3R5"/>
<dbReference type="InterPro" id="IPR043917">
    <property type="entry name" value="DUF5753"/>
</dbReference>
<dbReference type="GO" id="GO:0003677">
    <property type="term" value="F:DNA binding"/>
    <property type="evidence" value="ECO:0007669"/>
    <property type="project" value="InterPro"/>
</dbReference>
<sequence>MTESRPTFKRRQLARLLRRLREQARLSIEEAAPLLHFSTAKLSRIERAVNGVDVHAVKSMLDLYGVPGDQWPEIIDMAVRARERGWRHAYGLNDKGYVSMEAEASAVYEYQLGYVPGLLQTEEYARAVIASYRLQRRSRQDVDNQIAVRMRRQARLRDNPPLELQALIDESVLHRPIGGTTLMRTQLAHLVEMSELSNVTLRVLASSTSPHEGLEGSFIVLRFADPKDPDVVFIDHPAGGLHLEKEAQVTACMLTFDHLCSRALGPAESVALLRQVIREL</sequence>
<gene>
    <name evidence="2" type="ORF">GTS_02460</name>
</gene>
<dbReference type="EMBL" id="BJFL01000001">
    <property type="protein sequence ID" value="GDY28613.1"/>
    <property type="molecule type" value="Genomic_DNA"/>
</dbReference>
<evidence type="ECO:0000259" key="1">
    <source>
        <dbReference type="PROSITE" id="PS50943"/>
    </source>
</evidence>
<keyword evidence="3" id="KW-1185">Reference proteome</keyword>
<protein>
    <submittedName>
        <fullName evidence="2">Transcriptional regulator</fullName>
    </submittedName>
</protein>
<evidence type="ECO:0000313" key="3">
    <source>
        <dbReference type="Proteomes" id="UP000298860"/>
    </source>
</evidence>
<feature type="domain" description="HTH cro/C1-type" evidence="1">
    <location>
        <begin position="17"/>
        <end position="71"/>
    </location>
</feature>
<dbReference type="InterPro" id="IPR010982">
    <property type="entry name" value="Lambda_DNA-bd_dom_sf"/>
</dbReference>
<comment type="caution">
    <text evidence="2">The sequence shown here is derived from an EMBL/GenBank/DDBJ whole genome shotgun (WGS) entry which is preliminary data.</text>
</comment>
<dbReference type="Gene3D" id="1.10.260.40">
    <property type="entry name" value="lambda repressor-like DNA-binding domains"/>
    <property type="match status" value="1"/>
</dbReference>
<dbReference type="Pfam" id="PF13560">
    <property type="entry name" value="HTH_31"/>
    <property type="match status" value="1"/>
</dbReference>